<dbReference type="InterPro" id="IPR032531">
    <property type="entry name" value="DUF4956"/>
</dbReference>
<evidence type="ECO:0000313" key="2">
    <source>
        <dbReference type="EMBL" id="MBC6679787.1"/>
    </source>
</evidence>
<name>A0A923NMB1_9FIRM</name>
<feature type="transmembrane region" description="Helical" evidence="1">
    <location>
        <begin position="89"/>
        <end position="122"/>
    </location>
</feature>
<keyword evidence="1" id="KW-0472">Membrane</keyword>
<keyword evidence="1" id="KW-1133">Transmembrane helix</keyword>
<dbReference type="EMBL" id="JACRYT010000007">
    <property type="protein sequence ID" value="MBC6679787.1"/>
    <property type="molecule type" value="Genomic_DNA"/>
</dbReference>
<proteinExistence type="predicted"/>
<dbReference type="Pfam" id="PF16316">
    <property type="entry name" value="DUF4956"/>
    <property type="match status" value="1"/>
</dbReference>
<keyword evidence="1" id="KW-0812">Transmembrane</keyword>
<sequence>MNDKGLSDFLISLLVALVLGLVIFLAYRITYSGVAYSKRFNVSLVMLTLITTMVMAVISNNIALSLGMVGALSIVRFRTAVKDSRDTTFIFWCIGIGICCGVAQFALAAIGSAVIFLFLIIMGQIHSDGKYLYVIRCGRADEKAVESIMFLYFRTLQMRSKNIHENEVEFIYELSERTIKKARKKNEDEVTDRLFKLDSLIVANLVMQTDDMTR</sequence>
<evidence type="ECO:0000256" key="1">
    <source>
        <dbReference type="SAM" id="Phobius"/>
    </source>
</evidence>
<evidence type="ECO:0000313" key="3">
    <source>
        <dbReference type="Proteomes" id="UP000602647"/>
    </source>
</evidence>
<protein>
    <submittedName>
        <fullName evidence="2">DUF4956 domain-containing protein</fullName>
    </submittedName>
</protein>
<feature type="transmembrane region" description="Helical" evidence="1">
    <location>
        <begin position="6"/>
        <end position="30"/>
    </location>
</feature>
<accession>A0A923NMB1</accession>
<dbReference type="Proteomes" id="UP000602647">
    <property type="component" value="Unassembled WGS sequence"/>
</dbReference>
<reference evidence="2" key="1">
    <citation type="submission" date="2020-08" db="EMBL/GenBank/DDBJ databases">
        <title>Genome public.</title>
        <authorList>
            <person name="Liu C."/>
            <person name="Sun Q."/>
        </authorList>
    </citation>
    <scope>NUCLEOTIDE SEQUENCE</scope>
    <source>
        <strain evidence="2">BX12</strain>
    </source>
</reference>
<feature type="transmembrane region" description="Helical" evidence="1">
    <location>
        <begin position="42"/>
        <end position="69"/>
    </location>
</feature>
<dbReference type="AlphaFoldDB" id="A0A923NMB1"/>
<keyword evidence="3" id="KW-1185">Reference proteome</keyword>
<gene>
    <name evidence="2" type="ORF">H9L42_08095</name>
</gene>
<comment type="caution">
    <text evidence="2">The sequence shown here is derived from an EMBL/GenBank/DDBJ whole genome shotgun (WGS) entry which is preliminary data.</text>
</comment>
<organism evidence="2 3">
    <name type="scientific">Zhenpiania hominis</name>
    <dbReference type="NCBI Taxonomy" id="2763644"/>
    <lineage>
        <taxon>Bacteria</taxon>
        <taxon>Bacillati</taxon>
        <taxon>Bacillota</taxon>
        <taxon>Clostridia</taxon>
        <taxon>Peptostreptococcales</taxon>
        <taxon>Anaerovoracaceae</taxon>
        <taxon>Zhenpiania</taxon>
    </lineage>
</organism>